<evidence type="ECO:0000313" key="2">
    <source>
        <dbReference type="EMBL" id="KAG7089053.1"/>
    </source>
</evidence>
<gene>
    <name evidence="2" type="ORF">E1B28_010763</name>
</gene>
<protein>
    <submittedName>
        <fullName evidence="2">Uncharacterized protein</fullName>
    </submittedName>
</protein>
<organism evidence="2 3">
    <name type="scientific">Marasmius oreades</name>
    <name type="common">fairy-ring Marasmius</name>
    <dbReference type="NCBI Taxonomy" id="181124"/>
    <lineage>
        <taxon>Eukaryota</taxon>
        <taxon>Fungi</taxon>
        <taxon>Dikarya</taxon>
        <taxon>Basidiomycota</taxon>
        <taxon>Agaricomycotina</taxon>
        <taxon>Agaricomycetes</taxon>
        <taxon>Agaricomycetidae</taxon>
        <taxon>Agaricales</taxon>
        <taxon>Marasmiineae</taxon>
        <taxon>Marasmiaceae</taxon>
        <taxon>Marasmius</taxon>
    </lineage>
</organism>
<reference evidence="2" key="1">
    <citation type="journal article" date="2021" name="Genome Biol. Evol.">
        <title>The assembled and annotated genome of the fairy-ring fungus Marasmius oreades.</title>
        <authorList>
            <person name="Hiltunen M."/>
            <person name="Ament-Velasquez S.L."/>
            <person name="Johannesson H."/>
        </authorList>
    </citation>
    <scope>NUCLEOTIDE SEQUENCE</scope>
    <source>
        <strain evidence="2">03SP1</strain>
    </source>
</reference>
<dbReference type="RefSeq" id="XP_043005523.1">
    <property type="nucleotide sequence ID" value="XM_043155741.1"/>
</dbReference>
<dbReference type="Proteomes" id="UP001049176">
    <property type="component" value="Chromosome 7"/>
</dbReference>
<keyword evidence="1" id="KW-0732">Signal</keyword>
<name>A0A9P7RU26_9AGAR</name>
<dbReference type="GeneID" id="66079838"/>
<dbReference type="AlphaFoldDB" id="A0A9P7RU26"/>
<proteinExistence type="predicted"/>
<evidence type="ECO:0000256" key="1">
    <source>
        <dbReference type="SAM" id="SignalP"/>
    </source>
</evidence>
<keyword evidence="3" id="KW-1185">Reference proteome</keyword>
<comment type="caution">
    <text evidence="2">The sequence shown here is derived from an EMBL/GenBank/DDBJ whole genome shotgun (WGS) entry which is preliminary data.</text>
</comment>
<dbReference type="KEGG" id="more:E1B28_010763"/>
<feature type="chain" id="PRO_5040225052" evidence="1">
    <location>
        <begin position="26"/>
        <end position="109"/>
    </location>
</feature>
<dbReference type="EMBL" id="CM032187">
    <property type="protein sequence ID" value="KAG7089053.1"/>
    <property type="molecule type" value="Genomic_DNA"/>
</dbReference>
<feature type="signal peptide" evidence="1">
    <location>
        <begin position="1"/>
        <end position="25"/>
    </location>
</feature>
<sequence>MDDFQAPCTVALFLVLLAPVPPLRRFLVPSSLVSSTIDVQQKVQLGLPPPTLSWYGKITYQSRNLRWYCMLDPFDILDINYVQNDPALIICQTRCSTAPTSISSTTRLP</sequence>
<evidence type="ECO:0000313" key="3">
    <source>
        <dbReference type="Proteomes" id="UP001049176"/>
    </source>
</evidence>
<accession>A0A9P7RU26</accession>